<dbReference type="PANTHER" id="PTHR42686">
    <property type="entry name" value="GH17980P-RELATED"/>
    <property type="match status" value="1"/>
</dbReference>
<sequence>MTGPGTHRAPSRLAVELPPLGIGTAPIGNLFAEVSEQDAAATVTAAVREGMTYFDTAPRYGHGLAEERLGRTLEASGAGRPVISTKAGWLLRPAAGSEESRVDVVTDWTERGIRESLESSLRRLRRSSVDILYLHDPDDHPDEVRRTAYPAARRLRDEGLVKAIGFGMNHSGPLAAHVAEYEPDAVLVAGRFTLLDHEALGTLLPLCLKTGTAVVVGGVFNTGLLADPRPDAMFNYRPVPGEALARAQRCREICAGFGVPLTAAAIRFPFLHPAVRSVVLGCRSEAEVTGNAESFRVSVPDELWERLAEAGFVPPELLA</sequence>
<organism evidence="2 3">
    <name type="scientific">Nonomuraea pusilla</name>
    <dbReference type="NCBI Taxonomy" id="46177"/>
    <lineage>
        <taxon>Bacteria</taxon>
        <taxon>Bacillati</taxon>
        <taxon>Actinomycetota</taxon>
        <taxon>Actinomycetes</taxon>
        <taxon>Streptosporangiales</taxon>
        <taxon>Streptosporangiaceae</taxon>
        <taxon>Nonomuraea</taxon>
    </lineage>
</organism>
<dbReference type="AlphaFoldDB" id="A0A1H7XP34"/>
<evidence type="ECO:0000313" key="2">
    <source>
        <dbReference type="EMBL" id="SEM35672.1"/>
    </source>
</evidence>
<dbReference type="GO" id="GO:0016491">
    <property type="term" value="F:oxidoreductase activity"/>
    <property type="evidence" value="ECO:0007669"/>
    <property type="project" value="InterPro"/>
</dbReference>
<protein>
    <submittedName>
        <fullName evidence="2">D-threo-aldose 1-dehydrogenase</fullName>
    </submittedName>
</protein>
<dbReference type="EMBL" id="FOBF01000012">
    <property type="protein sequence ID" value="SEM35672.1"/>
    <property type="molecule type" value="Genomic_DNA"/>
</dbReference>
<dbReference type="GO" id="GO:0005829">
    <property type="term" value="C:cytosol"/>
    <property type="evidence" value="ECO:0007669"/>
    <property type="project" value="TreeGrafter"/>
</dbReference>
<reference evidence="2 3" key="1">
    <citation type="submission" date="2016-10" db="EMBL/GenBank/DDBJ databases">
        <authorList>
            <person name="de Groot N.N."/>
        </authorList>
    </citation>
    <scope>NUCLEOTIDE SEQUENCE [LARGE SCALE GENOMIC DNA]</scope>
    <source>
        <strain evidence="2 3">DSM 43357</strain>
    </source>
</reference>
<dbReference type="InterPro" id="IPR036812">
    <property type="entry name" value="NAD(P)_OxRdtase_dom_sf"/>
</dbReference>
<dbReference type="OrthoDB" id="9768851at2"/>
<dbReference type="InterPro" id="IPR020471">
    <property type="entry name" value="AKR"/>
</dbReference>
<dbReference type="Proteomes" id="UP000198953">
    <property type="component" value="Unassembled WGS sequence"/>
</dbReference>
<dbReference type="STRING" id="46177.SAMN05660976_04911"/>
<dbReference type="Pfam" id="PF00248">
    <property type="entry name" value="Aldo_ket_red"/>
    <property type="match status" value="1"/>
</dbReference>
<accession>A0A1H7XP34</accession>
<proteinExistence type="predicted"/>
<evidence type="ECO:0000313" key="3">
    <source>
        <dbReference type="Proteomes" id="UP000198953"/>
    </source>
</evidence>
<dbReference type="RefSeq" id="WP_091103048.1">
    <property type="nucleotide sequence ID" value="NZ_FOBF01000012.1"/>
</dbReference>
<feature type="domain" description="NADP-dependent oxidoreductase" evidence="1">
    <location>
        <begin position="19"/>
        <end position="309"/>
    </location>
</feature>
<evidence type="ECO:0000259" key="1">
    <source>
        <dbReference type="Pfam" id="PF00248"/>
    </source>
</evidence>
<dbReference type="InterPro" id="IPR023210">
    <property type="entry name" value="NADP_OxRdtase_dom"/>
</dbReference>
<dbReference type="SUPFAM" id="SSF51430">
    <property type="entry name" value="NAD(P)-linked oxidoreductase"/>
    <property type="match status" value="1"/>
</dbReference>
<keyword evidence="3" id="KW-1185">Reference proteome</keyword>
<dbReference type="PANTHER" id="PTHR42686:SF1">
    <property type="entry name" value="GH17980P-RELATED"/>
    <property type="match status" value="1"/>
</dbReference>
<name>A0A1H7XP34_9ACTN</name>
<gene>
    <name evidence="2" type="ORF">SAMN05660976_04911</name>
</gene>
<dbReference type="Gene3D" id="3.20.20.100">
    <property type="entry name" value="NADP-dependent oxidoreductase domain"/>
    <property type="match status" value="1"/>
</dbReference>
<dbReference type="CDD" id="cd19152">
    <property type="entry name" value="AKR_AKR15A"/>
    <property type="match status" value="1"/>
</dbReference>